<dbReference type="InterPro" id="IPR058002">
    <property type="entry name" value="Gp82"/>
</dbReference>
<sequence>MTHRYPFSTIHPAAYYGQRVAVYFNLHYHVFSLKSGGKSGSLLTHAGVCQLTNAVFEVERKARERAIAQGRKNVHAYVVGILQSLGWDQLSDNAVRSLIGLGYQQVTYNLHPGHPLFYCKDVMPYTPITTAKAVILNNKIALALVE</sequence>
<dbReference type="Proteomes" id="UP000252085">
    <property type="component" value="Unassembled WGS sequence"/>
</dbReference>
<protein>
    <submittedName>
        <fullName evidence="1">Uncharacterized protein</fullName>
    </submittedName>
</protein>
<organism evidence="1 2">
    <name type="scientific">Nostoc punctiforme NIES-2108</name>
    <dbReference type="NCBI Taxonomy" id="1356359"/>
    <lineage>
        <taxon>Bacteria</taxon>
        <taxon>Bacillati</taxon>
        <taxon>Cyanobacteriota</taxon>
        <taxon>Cyanophyceae</taxon>
        <taxon>Nostocales</taxon>
        <taxon>Nostocaceae</taxon>
        <taxon>Nostoc</taxon>
    </lineage>
</organism>
<dbReference type="AlphaFoldDB" id="A0A367R7L8"/>
<name>A0A367R7L8_NOSPU</name>
<accession>A0A367R7L8</accession>
<gene>
    <name evidence="1" type="ORF">A6769_29200</name>
</gene>
<evidence type="ECO:0000313" key="2">
    <source>
        <dbReference type="Proteomes" id="UP000252085"/>
    </source>
</evidence>
<dbReference type="Pfam" id="PF25735">
    <property type="entry name" value="Phage_L5_gp82"/>
    <property type="match status" value="1"/>
</dbReference>
<reference evidence="1 2" key="1">
    <citation type="submission" date="2016-04" db="EMBL/GenBank/DDBJ databases">
        <authorList>
            <person name="Evans L.H."/>
            <person name="Alamgir A."/>
            <person name="Owens N."/>
            <person name="Weber N.D."/>
            <person name="Virtaneva K."/>
            <person name="Barbian K."/>
            <person name="Babar A."/>
            <person name="Rosenke K."/>
        </authorList>
    </citation>
    <scope>NUCLEOTIDE SEQUENCE [LARGE SCALE GENOMIC DNA]</scope>
    <source>
        <strain evidence="1">NIES-2108</strain>
    </source>
</reference>
<dbReference type="EMBL" id="LXQE01000169">
    <property type="protein sequence ID" value="RCJ32099.1"/>
    <property type="molecule type" value="Genomic_DNA"/>
</dbReference>
<proteinExistence type="predicted"/>
<evidence type="ECO:0000313" key="1">
    <source>
        <dbReference type="EMBL" id="RCJ32099.1"/>
    </source>
</evidence>
<comment type="caution">
    <text evidence="1">The sequence shown here is derived from an EMBL/GenBank/DDBJ whole genome shotgun (WGS) entry which is preliminary data.</text>
</comment>